<organism evidence="13 14">
    <name type="scientific">Pleurotus ostreatus (strain PC15)</name>
    <name type="common">Oyster mushroom</name>
    <dbReference type="NCBI Taxonomy" id="1137138"/>
    <lineage>
        <taxon>Eukaryota</taxon>
        <taxon>Fungi</taxon>
        <taxon>Dikarya</taxon>
        <taxon>Basidiomycota</taxon>
        <taxon>Agaricomycotina</taxon>
        <taxon>Agaricomycetes</taxon>
        <taxon>Agaricomycetidae</taxon>
        <taxon>Agaricales</taxon>
        <taxon>Pleurotineae</taxon>
        <taxon>Pleurotaceae</taxon>
        <taxon>Pleurotus</taxon>
    </lineage>
</organism>
<dbReference type="GO" id="GO:0019888">
    <property type="term" value="F:protein phosphatase regulator activity"/>
    <property type="evidence" value="ECO:0007669"/>
    <property type="project" value="InterPro"/>
</dbReference>
<sequence length="318" mass="35924">MPPRSTPPPRGSTIQLNDAATYSDLLRFEERLKTNAANLQRRKHRYQLFLGQLLFLIAFLLCEVLLPPHISLLAIPYKMLLQWLLPEIYTPDVEVTLHPAFASGLLFVSFTTLVLFFASGMYSDKIAYANKYVPHANRALRSFNMFLNVRKPPLRSKLRFNPIRFFFPHSPASSPPATPADAPSRSPSRSVSRTRSTALPIAPIPPSNNPRGELIFSSRVDKNFRESYERYRSAFERRKEKQRQLERSQKGWFGISWLRFNFPFVKDGGEVSDGGGTVSSPDKAVPLVRTPTGTSTRSSKGGGSRSGTPPNPWISRMR</sequence>
<evidence type="ECO:0000256" key="11">
    <source>
        <dbReference type="SAM" id="MobiDB-lite"/>
    </source>
</evidence>
<comment type="subcellular location">
    <subcellularLocation>
        <location evidence="2">Cytoplasm</location>
    </subcellularLocation>
    <subcellularLocation>
        <location evidence="1">Nucleus membrane</location>
        <topology evidence="1">Multi-pass membrane protein</topology>
    </subcellularLocation>
</comment>
<evidence type="ECO:0000256" key="8">
    <source>
        <dbReference type="ARBA" id="ARBA00023136"/>
    </source>
</evidence>
<evidence type="ECO:0000313" key="14">
    <source>
        <dbReference type="Proteomes" id="UP000027073"/>
    </source>
</evidence>
<dbReference type="InterPro" id="IPR019168">
    <property type="entry name" value="NEP1-R1"/>
</dbReference>
<dbReference type="STRING" id="1137138.A0A067P0A9"/>
<dbReference type="GO" id="GO:0005737">
    <property type="term" value="C:cytoplasm"/>
    <property type="evidence" value="ECO:0007669"/>
    <property type="project" value="UniProtKB-SubCell"/>
</dbReference>
<feature type="compositionally biased region" description="Low complexity" evidence="11">
    <location>
        <begin position="289"/>
        <end position="299"/>
    </location>
</feature>
<dbReference type="InterPro" id="IPR005605">
    <property type="entry name" value="Spo7"/>
</dbReference>
<evidence type="ECO:0000256" key="9">
    <source>
        <dbReference type="ARBA" id="ARBA00023242"/>
    </source>
</evidence>
<dbReference type="OrthoDB" id="5599171at2759"/>
<dbReference type="GO" id="GO:0006629">
    <property type="term" value="P:lipid metabolic process"/>
    <property type="evidence" value="ECO:0007669"/>
    <property type="project" value="UniProtKB-KW"/>
</dbReference>
<comment type="similarity">
    <text evidence="3">Belongs to the CNEP1R1 family.</text>
</comment>
<gene>
    <name evidence="13" type="ORF">PLEOSDRAFT_48742</name>
</gene>
<evidence type="ECO:0000256" key="7">
    <source>
        <dbReference type="ARBA" id="ARBA00023098"/>
    </source>
</evidence>
<accession>A0A067P0A9</accession>
<keyword evidence="4" id="KW-0963">Cytoplasm</keyword>
<evidence type="ECO:0000256" key="1">
    <source>
        <dbReference type="ARBA" id="ARBA00004232"/>
    </source>
</evidence>
<keyword evidence="9" id="KW-0539">Nucleus</keyword>
<evidence type="ECO:0000256" key="10">
    <source>
        <dbReference type="ARBA" id="ARBA00030458"/>
    </source>
</evidence>
<evidence type="ECO:0000256" key="2">
    <source>
        <dbReference type="ARBA" id="ARBA00004496"/>
    </source>
</evidence>
<keyword evidence="6 12" id="KW-1133">Transmembrane helix</keyword>
<feature type="region of interest" description="Disordered" evidence="11">
    <location>
        <begin position="171"/>
        <end position="204"/>
    </location>
</feature>
<evidence type="ECO:0000256" key="6">
    <source>
        <dbReference type="ARBA" id="ARBA00022989"/>
    </source>
</evidence>
<feature type="transmembrane region" description="Helical" evidence="12">
    <location>
        <begin position="48"/>
        <end position="77"/>
    </location>
</feature>
<dbReference type="AlphaFoldDB" id="A0A067P0A9"/>
<evidence type="ECO:0000256" key="4">
    <source>
        <dbReference type="ARBA" id="ARBA00022490"/>
    </source>
</evidence>
<keyword evidence="7" id="KW-0443">Lipid metabolism</keyword>
<dbReference type="HOGENOM" id="CLU_041822_0_0_1"/>
<proteinExistence type="inferred from homology"/>
<dbReference type="InParanoid" id="A0A067P0A9"/>
<keyword evidence="5 12" id="KW-0812">Transmembrane</keyword>
<name>A0A067P0A9_PLEO1</name>
<evidence type="ECO:0000313" key="13">
    <source>
        <dbReference type="EMBL" id="KDQ32685.1"/>
    </source>
</evidence>
<protein>
    <recommendedName>
        <fullName evidence="10">Transmembrane protein 188</fullName>
    </recommendedName>
</protein>
<dbReference type="Pfam" id="PF03907">
    <property type="entry name" value="Spo7"/>
    <property type="match status" value="1"/>
</dbReference>
<feature type="compositionally biased region" description="Low complexity" evidence="11">
    <location>
        <begin position="179"/>
        <end position="198"/>
    </location>
</feature>
<feature type="transmembrane region" description="Helical" evidence="12">
    <location>
        <begin position="97"/>
        <end position="118"/>
    </location>
</feature>
<dbReference type="EMBL" id="KL198004">
    <property type="protein sequence ID" value="KDQ32685.1"/>
    <property type="molecule type" value="Genomic_DNA"/>
</dbReference>
<evidence type="ECO:0000256" key="5">
    <source>
        <dbReference type="ARBA" id="ARBA00022692"/>
    </source>
</evidence>
<dbReference type="Proteomes" id="UP000027073">
    <property type="component" value="Unassembled WGS sequence"/>
</dbReference>
<evidence type="ECO:0000256" key="3">
    <source>
        <dbReference type="ARBA" id="ARBA00010998"/>
    </source>
</evidence>
<evidence type="ECO:0000256" key="12">
    <source>
        <dbReference type="SAM" id="Phobius"/>
    </source>
</evidence>
<keyword evidence="8 12" id="KW-0472">Membrane</keyword>
<dbReference type="VEuPathDB" id="FungiDB:PLEOSDRAFT_48742"/>
<dbReference type="GO" id="GO:0071595">
    <property type="term" value="C:Nem1-Spo7 phosphatase complex"/>
    <property type="evidence" value="ECO:0007669"/>
    <property type="project" value="InterPro"/>
</dbReference>
<reference evidence="14" key="1">
    <citation type="journal article" date="2014" name="Proc. Natl. Acad. Sci. U.S.A.">
        <title>Extensive sampling of basidiomycete genomes demonstrates inadequacy of the white-rot/brown-rot paradigm for wood decay fungi.</title>
        <authorList>
            <person name="Riley R."/>
            <person name="Salamov A.A."/>
            <person name="Brown D.W."/>
            <person name="Nagy L.G."/>
            <person name="Floudas D."/>
            <person name="Held B.W."/>
            <person name="Levasseur A."/>
            <person name="Lombard V."/>
            <person name="Morin E."/>
            <person name="Otillar R."/>
            <person name="Lindquist E.A."/>
            <person name="Sun H."/>
            <person name="LaButti K.M."/>
            <person name="Schmutz J."/>
            <person name="Jabbour D."/>
            <person name="Luo H."/>
            <person name="Baker S.E."/>
            <person name="Pisabarro A.G."/>
            <person name="Walton J.D."/>
            <person name="Blanchette R.A."/>
            <person name="Henrissat B."/>
            <person name="Martin F."/>
            <person name="Cullen D."/>
            <person name="Hibbett D.S."/>
            <person name="Grigoriev I.V."/>
        </authorList>
    </citation>
    <scope>NUCLEOTIDE SEQUENCE [LARGE SCALE GENOMIC DNA]</scope>
    <source>
        <strain evidence="14">PC15</strain>
    </source>
</reference>
<dbReference type="GO" id="GO:0031965">
    <property type="term" value="C:nuclear membrane"/>
    <property type="evidence" value="ECO:0007669"/>
    <property type="project" value="UniProtKB-SubCell"/>
</dbReference>
<dbReference type="PANTHER" id="PTHR20996">
    <property type="entry name" value="NUCLEAR ENVELOPE PHOSPHATASE-REGULATORY SUBUNIT 1"/>
    <property type="match status" value="1"/>
</dbReference>
<feature type="region of interest" description="Disordered" evidence="11">
    <location>
        <begin position="272"/>
        <end position="318"/>
    </location>
</feature>
<dbReference type="PANTHER" id="PTHR20996:SF1">
    <property type="entry name" value="NUCLEAR ENVELOPE PHOSPHATASE-REGULATORY SUBUNIT 1"/>
    <property type="match status" value="1"/>
</dbReference>